<dbReference type="eggNOG" id="COG0778">
    <property type="taxonomic scope" value="Bacteria"/>
</dbReference>
<dbReference type="Gene3D" id="3.40.109.10">
    <property type="entry name" value="NADH Oxidase"/>
    <property type="match status" value="1"/>
</dbReference>
<evidence type="ECO:0000313" key="4">
    <source>
        <dbReference type="Proteomes" id="UP000007468"/>
    </source>
</evidence>
<evidence type="ECO:0000313" key="3">
    <source>
        <dbReference type="EMBL" id="EFE27923.1"/>
    </source>
</evidence>
<name>D6GST8_FILAD</name>
<dbReference type="EMBL" id="CP002390">
    <property type="protein sequence ID" value="EFE27923.1"/>
    <property type="molecule type" value="Genomic_DNA"/>
</dbReference>
<feature type="region of interest" description="Disordered" evidence="1">
    <location>
        <begin position="1"/>
        <end position="28"/>
    </location>
</feature>
<dbReference type="InterPro" id="IPR020051">
    <property type="entry name" value="SagB-type_dehydrogenase"/>
</dbReference>
<organism evidence="3 4">
    <name type="scientific">Filifactor alocis (strain ATCC 35896 / CCUG 47790 / D40 B5)</name>
    <name type="common">Fusobacterium alocis</name>
    <dbReference type="NCBI Taxonomy" id="546269"/>
    <lineage>
        <taxon>Bacteria</taxon>
        <taxon>Bacillati</taxon>
        <taxon>Bacillota</taxon>
        <taxon>Clostridia</taxon>
        <taxon>Peptostreptococcales</taxon>
        <taxon>Filifactoraceae</taxon>
        <taxon>Filifactor</taxon>
    </lineage>
</organism>
<dbReference type="AlphaFoldDB" id="D6GST8"/>
<dbReference type="InterPro" id="IPR029479">
    <property type="entry name" value="Nitroreductase"/>
</dbReference>
<accession>D6GST8</accession>
<feature type="domain" description="Nitroreductase" evidence="2">
    <location>
        <begin position="66"/>
        <end position="243"/>
    </location>
</feature>
<dbReference type="InterPro" id="IPR052544">
    <property type="entry name" value="Bacteriocin_Proc_Enz"/>
</dbReference>
<evidence type="ECO:0000259" key="2">
    <source>
        <dbReference type="Pfam" id="PF00881"/>
    </source>
</evidence>
<dbReference type="InterPro" id="IPR000415">
    <property type="entry name" value="Nitroreductase-like"/>
</dbReference>
<gene>
    <name evidence="3" type="ordered locus">HMPREF0389_01175</name>
</gene>
<proteinExistence type="predicted"/>
<dbReference type="NCBIfam" id="TIGR03605">
    <property type="entry name" value="antibiot_sagB"/>
    <property type="match status" value="1"/>
</dbReference>
<reference evidence="4" key="1">
    <citation type="submission" date="2010-12" db="EMBL/GenBank/DDBJ databases">
        <title>The genome sequence of Filifactor alocis strain ATCC 35896.</title>
        <authorList>
            <consortium name="The Broad Institute Genome Sequencing Platform"/>
            <person name="Ward D."/>
            <person name="Earl A."/>
            <person name="Feldgarden M."/>
            <person name="Young S.K."/>
            <person name="Gargeya S."/>
            <person name="Zeng Q."/>
            <person name="Alvarado L."/>
            <person name="Berlin A."/>
            <person name="Bochicchio J."/>
            <person name="Chapman S.B."/>
            <person name="Chen Z."/>
            <person name="Freedman E."/>
            <person name="Gellesch M."/>
            <person name="Goldberg J."/>
            <person name="Griggs A."/>
            <person name="Gujja S."/>
            <person name="Heilman E."/>
            <person name="Heiman D."/>
            <person name="Howarth C."/>
            <person name="Mehta T."/>
            <person name="Neiman D."/>
            <person name="Pearson M."/>
            <person name="Roberts A."/>
            <person name="Saif S."/>
            <person name="Shea T."/>
            <person name="Shenoy N."/>
            <person name="Sisk P."/>
            <person name="Stolte C."/>
            <person name="Sykes S."/>
            <person name="White J."/>
            <person name="Yandava C."/>
            <person name="Izard J."/>
            <person name="Blanton J.M."/>
            <person name="Baranova O.V."/>
            <person name="Tanner A.C."/>
            <person name="Dewhirst F.E."/>
            <person name="Haas B."/>
            <person name="Nusbaum C."/>
            <person name="Birren B."/>
        </authorList>
    </citation>
    <scope>NUCLEOTIDE SEQUENCE [LARGE SCALE GENOMIC DNA]</scope>
    <source>
        <strain evidence="4">ATCC 35896 / D40 B5</strain>
    </source>
</reference>
<dbReference type="PANTHER" id="PTHR43745:SF2">
    <property type="entry name" value="NITROREDUCTASE MJ1384-RELATED"/>
    <property type="match status" value="1"/>
</dbReference>
<evidence type="ECO:0000256" key="1">
    <source>
        <dbReference type="SAM" id="MobiDB-lite"/>
    </source>
</evidence>
<dbReference type="PANTHER" id="PTHR43745">
    <property type="entry name" value="NITROREDUCTASE MJ1384-RELATED"/>
    <property type="match status" value="1"/>
</dbReference>
<feature type="compositionally biased region" description="Basic and acidic residues" evidence="1">
    <location>
        <begin position="17"/>
        <end position="28"/>
    </location>
</feature>
<dbReference type="GO" id="GO:0016491">
    <property type="term" value="F:oxidoreductase activity"/>
    <property type="evidence" value="ECO:0007669"/>
    <property type="project" value="InterPro"/>
</dbReference>
<dbReference type="KEGG" id="faa:HMPREF0389_01175"/>
<dbReference type="STRING" id="546269.HMPREF0389_01175"/>
<sequence length="245" mass="28118">MMDYTEHRNMMKSTFHIPKEERSDKRNGIKEPELVKRIADVKEKIVLPFDGLKHLSEKNLWEISESRKSRRVYTEENLSLSELSYLLALTQKIGERGEHFRVVPSGGSRHAYETYLAIQRVDGLKQGIYHYHSKEHALELVEEIDNLQEPLLKVAERQVFLAKGAVVFFWTCIPYRGEWRYMEDSHKSMLLDAGHIGQALYLAVEAIDLGVCTVAGYHQEEADALVGVDGTEEYTVYLASVGKCK</sequence>
<dbReference type="Proteomes" id="UP000007468">
    <property type="component" value="Chromosome"/>
</dbReference>
<dbReference type="Pfam" id="PF00881">
    <property type="entry name" value="Nitroreductase"/>
    <property type="match status" value="1"/>
</dbReference>
<dbReference type="CDD" id="cd02142">
    <property type="entry name" value="McbC_SagB-like_oxidoreductase"/>
    <property type="match status" value="1"/>
</dbReference>
<keyword evidence="4" id="KW-1185">Reference proteome</keyword>
<dbReference type="SUPFAM" id="SSF55469">
    <property type="entry name" value="FMN-dependent nitroreductase-like"/>
    <property type="match status" value="1"/>
</dbReference>
<protein>
    <submittedName>
        <fullName evidence="3">SagB-type dehydrogenase domain protein</fullName>
    </submittedName>
</protein>